<keyword evidence="7 15" id="KW-0808">Transferase</keyword>
<keyword evidence="10 15" id="KW-0418">Kinase</keyword>
<dbReference type="PANTHER" id="PTHR43030:SF1">
    <property type="entry name" value="PHOSPHOENOLPYRUVATE SYNTHASE"/>
    <property type="match status" value="1"/>
</dbReference>
<dbReference type="KEGG" id="sch:Sphch_0901"/>
<dbReference type="InterPro" id="IPR040442">
    <property type="entry name" value="Pyrv_kinase-like_dom_sf"/>
</dbReference>
<dbReference type="SUPFAM" id="SSF52009">
    <property type="entry name" value="Phosphohistidine domain"/>
    <property type="match status" value="1"/>
</dbReference>
<dbReference type="PIRSF" id="PIRSF000854">
    <property type="entry name" value="PEP_synthase"/>
    <property type="match status" value="1"/>
</dbReference>
<evidence type="ECO:0000259" key="18">
    <source>
        <dbReference type="Pfam" id="PF02896"/>
    </source>
</evidence>
<name>F6ESX7_SPHCR</name>
<evidence type="ECO:0000256" key="6">
    <source>
        <dbReference type="ARBA" id="ARBA00021623"/>
    </source>
</evidence>
<dbReference type="PANTHER" id="PTHR43030">
    <property type="entry name" value="PHOSPHOENOLPYRUVATE SYNTHASE"/>
    <property type="match status" value="1"/>
</dbReference>
<dbReference type="Pfam" id="PF00391">
    <property type="entry name" value="PEP-utilizers"/>
    <property type="match status" value="1"/>
</dbReference>
<evidence type="ECO:0000259" key="17">
    <source>
        <dbReference type="Pfam" id="PF01326"/>
    </source>
</evidence>
<evidence type="ECO:0000256" key="8">
    <source>
        <dbReference type="ARBA" id="ARBA00022723"/>
    </source>
</evidence>
<gene>
    <name evidence="19" type="ORF">Sphch_0901</name>
</gene>
<comment type="pathway">
    <text evidence="3 15">Carbohydrate biosynthesis; gluconeogenesis.</text>
</comment>
<evidence type="ECO:0000256" key="9">
    <source>
        <dbReference type="ARBA" id="ARBA00022741"/>
    </source>
</evidence>
<dbReference type="Pfam" id="PF01326">
    <property type="entry name" value="PPDK_N"/>
    <property type="match status" value="1"/>
</dbReference>
<keyword evidence="8 15" id="KW-0479">Metal-binding</keyword>
<dbReference type="EMBL" id="CP002798">
    <property type="protein sequence ID" value="AEG48593.1"/>
    <property type="molecule type" value="Genomic_DNA"/>
</dbReference>
<dbReference type="GO" id="GO:0006094">
    <property type="term" value="P:gluconeogenesis"/>
    <property type="evidence" value="ECO:0007669"/>
    <property type="project" value="UniProtKB-UniPathway"/>
</dbReference>
<evidence type="ECO:0000256" key="5">
    <source>
        <dbReference type="ARBA" id="ARBA00011996"/>
    </source>
</evidence>
<dbReference type="Gene3D" id="3.20.20.60">
    <property type="entry name" value="Phosphoenolpyruvate-binding domains"/>
    <property type="match status" value="1"/>
</dbReference>
<evidence type="ECO:0000256" key="7">
    <source>
        <dbReference type="ARBA" id="ARBA00022679"/>
    </source>
</evidence>
<dbReference type="PROSITE" id="PS00370">
    <property type="entry name" value="PEP_ENZYMES_PHOS_SITE"/>
    <property type="match status" value="1"/>
</dbReference>
<evidence type="ECO:0000256" key="15">
    <source>
        <dbReference type="PIRNR" id="PIRNR000854"/>
    </source>
</evidence>
<dbReference type="NCBIfam" id="TIGR01418">
    <property type="entry name" value="PEP_synth"/>
    <property type="match status" value="1"/>
</dbReference>
<dbReference type="Proteomes" id="UP000007150">
    <property type="component" value="Chromosome 1"/>
</dbReference>
<dbReference type="Gene3D" id="3.50.30.10">
    <property type="entry name" value="Phosphohistidine domain"/>
    <property type="match status" value="1"/>
</dbReference>
<keyword evidence="20" id="KW-1185">Reference proteome</keyword>
<feature type="domain" description="PEP-utilising enzyme mobile" evidence="16">
    <location>
        <begin position="385"/>
        <end position="455"/>
    </location>
</feature>
<evidence type="ECO:0000256" key="3">
    <source>
        <dbReference type="ARBA" id="ARBA00004742"/>
    </source>
</evidence>
<evidence type="ECO:0000256" key="13">
    <source>
        <dbReference type="ARBA" id="ARBA00033470"/>
    </source>
</evidence>
<dbReference type="SUPFAM" id="SSF51621">
    <property type="entry name" value="Phosphoenolpyruvate/pyruvate domain"/>
    <property type="match status" value="1"/>
</dbReference>
<comment type="cofactor">
    <cofactor evidence="1 15">
        <name>Mg(2+)</name>
        <dbReference type="ChEBI" id="CHEBI:18420"/>
    </cofactor>
</comment>
<dbReference type="HOGENOM" id="CLU_007308_6_2_5"/>
<evidence type="ECO:0000256" key="4">
    <source>
        <dbReference type="ARBA" id="ARBA00007837"/>
    </source>
</evidence>
<evidence type="ECO:0000256" key="10">
    <source>
        <dbReference type="ARBA" id="ARBA00022777"/>
    </source>
</evidence>
<dbReference type="InterPro" id="IPR002192">
    <property type="entry name" value="PPDK_AMP/ATP-bd"/>
</dbReference>
<evidence type="ECO:0000313" key="19">
    <source>
        <dbReference type="EMBL" id="AEG48593.1"/>
    </source>
</evidence>
<keyword evidence="9 15" id="KW-0547">Nucleotide-binding</keyword>
<comment type="catalytic activity">
    <reaction evidence="14 15">
        <text>pyruvate + ATP + H2O = phosphoenolpyruvate + AMP + phosphate + 2 H(+)</text>
        <dbReference type="Rhea" id="RHEA:11364"/>
        <dbReference type="ChEBI" id="CHEBI:15361"/>
        <dbReference type="ChEBI" id="CHEBI:15377"/>
        <dbReference type="ChEBI" id="CHEBI:15378"/>
        <dbReference type="ChEBI" id="CHEBI:30616"/>
        <dbReference type="ChEBI" id="CHEBI:43474"/>
        <dbReference type="ChEBI" id="CHEBI:58702"/>
        <dbReference type="ChEBI" id="CHEBI:456215"/>
        <dbReference type="EC" id="2.7.9.2"/>
    </reaction>
</comment>
<dbReference type="RefSeq" id="WP_013846857.1">
    <property type="nucleotide sequence ID" value="NC_015593.1"/>
</dbReference>
<comment type="function">
    <text evidence="2 15">Catalyzes the phosphorylation of pyruvate to phosphoenolpyruvate.</text>
</comment>
<dbReference type="Pfam" id="PF02896">
    <property type="entry name" value="PEP-utilizers_C"/>
    <property type="match status" value="1"/>
</dbReference>
<dbReference type="STRING" id="690566.Sphch_0901"/>
<dbReference type="InterPro" id="IPR000121">
    <property type="entry name" value="PEP_util_C"/>
</dbReference>
<organism evidence="19 20">
    <name type="scientific">Sphingobium chlorophenolicum L-1</name>
    <dbReference type="NCBI Taxonomy" id="690566"/>
    <lineage>
        <taxon>Bacteria</taxon>
        <taxon>Pseudomonadati</taxon>
        <taxon>Pseudomonadota</taxon>
        <taxon>Alphaproteobacteria</taxon>
        <taxon>Sphingomonadales</taxon>
        <taxon>Sphingomonadaceae</taxon>
        <taxon>Sphingobium</taxon>
    </lineage>
</organism>
<dbReference type="Gene3D" id="3.30.1490.20">
    <property type="entry name" value="ATP-grasp fold, A domain"/>
    <property type="match status" value="1"/>
</dbReference>
<dbReference type="InterPro" id="IPR013815">
    <property type="entry name" value="ATP_grasp_subdomain_1"/>
</dbReference>
<sequence>MSKPMILWFEDIGIADVQAVGGKNASLGEMTAALAQKGVKVPSGFATTADAYRAFIHDNELAPRITEHLSAFHSGGCTLQEAGQAIRSLFLEAEMPSHIAEEIVSAYAELGRRTGTERPAVAVRSSATAEDLPDASFAGQQETFLNVRGRAALLAACRRCFASLFTDRAISYRDAKGFDHLEVALSIGIQQMVRSDLCGSGVMFSIDTETGFPNAIVISAAWGLGETVVQGSVNPDRYVVFKPLLAQPGTEPIIDKELGGKAFRMVYGEGGSHRTRIVETTEQERQSFVLDNSDIVQLARWAVAIEDHYQRPMDMEWAKDGETGELYIVQARPETVQAQASTSTFRHYRLKEKGDPLLTGAAVGTAIAAGKACVIRTVADIAQFRDGSILITETTDPDWVPVMKRAAGIVTNHGGTTSHAAIVSRELGVPAIVGTGNATEIIAENSEITISCADGDVGTIYASILDFSVTDVDIGSLPATRTDIMVNIANPAAAFQWWRLPARGVGLARMEFIINAHIKVHPMALVHPDRVSAEAQRQIRDLTKGYSDPSEFFVDVLARGIAKLASPYYPHPAIVRLSDFKTNEYAHLVGGDAFEPDEENPMLGFRGASRYYDERYREGFALECRALKRVREELGFSNVIVMVPFCRTPAEADRVLEAMAENGLRRGENGLQIYMMCEIPSNVILAEQFATRFDGFSIGSNDLTQLVLGVDRDSGILANLFDERDEAVTRMISEAIRKAHAAGIKIGICGQGPSNHPDFAAFLISEGIDSMSLNPDSFVRTIKAVAEAEGQSG</sequence>
<keyword evidence="19" id="KW-0670">Pyruvate</keyword>
<keyword evidence="11 15" id="KW-0067">ATP-binding</keyword>
<dbReference type="NCBIfam" id="NF005057">
    <property type="entry name" value="PRK06464.1"/>
    <property type="match status" value="1"/>
</dbReference>
<dbReference type="InterPro" id="IPR036637">
    <property type="entry name" value="Phosphohistidine_dom_sf"/>
</dbReference>
<dbReference type="InterPro" id="IPR018274">
    <property type="entry name" value="PEP_util_AS"/>
</dbReference>
<evidence type="ECO:0000256" key="11">
    <source>
        <dbReference type="ARBA" id="ARBA00022840"/>
    </source>
</evidence>
<dbReference type="AlphaFoldDB" id="F6ESX7"/>
<dbReference type="GO" id="GO:0005524">
    <property type="term" value="F:ATP binding"/>
    <property type="evidence" value="ECO:0007669"/>
    <property type="project" value="UniProtKB-KW"/>
</dbReference>
<feature type="domain" description="Pyruvate phosphate dikinase AMP/ATP-binding" evidence="17">
    <location>
        <begin position="18"/>
        <end position="342"/>
    </location>
</feature>
<dbReference type="Gene3D" id="3.30.470.20">
    <property type="entry name" value="ATP-grasp fold, B domain"/>
    <property type="match status" value="1"/>
</dbReference>
<evidence type="ECO:0000256" key="2">
    <source>
        <dbReference type="ARBA" id="ARBA00002988"/>
    </source>
</evidence>
<comment type="similarity">
    <text evidence="4 15">Belongs to the PEP-utilizing enzyme family.</text>
</comment>
<dbReference type="SUPFAM" id="SSF56059">
    <property type="entry name" value="Glutathione synthetase ATP-binding domain-like"/>
    <property type="match status" value="1"/>
</dbReference>
<dbReference type="EC" id="2.7.9.2" evidence="5 15"/>
<dbReference type="GO" id="GO:0046872">
    <property type="term" value="F:metal ion binding"/>
    <property type="evidence" value="ECO:0007669"/>
    <property type="project" value="UniProtKB-KW"/>
</dbReference>
<keyword evidence="12 15" id="KW-0460">Magnesium</keyword>
<dbReference type="UniPathway" id="UPA00138"/>
<dbReference type="PROSITE" id="PS00742">
    <property type="entry name" value="PEP_ENZYMES_2"/>
    <property type="match status" value="1"/>
</dbReference>
<reference evidence="19 20" key="1">
    <citation type="submission" date="2011-05" db="EMBL/GenBank/DDBJ databases">
        <title>Complete sequence of chromosome 1 of Sphingobium chlorophenolicum L-1.</title>
        <authorList>
            <consortium name="US DOE Joint Genome Institute"/>
            <person name="Lucas S."/>
            <person name="Han J."/>
            <person name="Lapidus A."/>
            <person name="Cheng J.-F."/>
            <person name="Goodwin L."/>
            <person name="Pitluck S."/>
            <person name="Peters L."/>
            <person name="Daligault H."/>
            <person name="Han C."/>
            <person name="Tapia R."/>
            <person name="Land M."/>
            <person name="Hauser L."/>
            <person name="Kyrpides N."/>
            <person name="Ivanova N."/>
            <person name="Pagani I."/>
            <person name="Turner P."/>
            <person name="Copley S."/>
            <person name="Woyke T."/>
        </authorList>
    </citation>
    <scope>NUCLEOTIDE SEQUENCE [LARGE SCALE GENOMIC DNA]</scope>
    <source>
        <strain evidence="19 20">L-1</strain>
    </source>
</reference>
<evidence type="ECO:0000256" key="12">
    <source>
        <dbReference type="ARBA" id="ARBA00022842"/>
    </source>
</evidence>
<accession>F6ESX7</accession>
<evidence type="ECO:0000259" key="16">
    <source>
        <dbReference type="Pfam" id="PF00391"/>
    </source>
</evidence>
<dbReference type="InterPro" id="IPR006319">
    <property type="entry name" value="PEP_synth"/>
</dbReference>
<dbReference type="InterPro" id="IPR008279">
    <property type="entry name" value="PEP-util_enz_mobile_dom"/>
</dbReference>
<dbReference type="GO" id="GO:0008986">
    <property type="term" value="F:pyruvate, water dikinase activity"/>
    <property type="evidence" value="ECO:0007669"/>
    <property type="project" value="UniProtKB-EC"/>
</dbReference>
<evidence type="ECO:0000256" key="14">
    <source>
        <dbReference type="ARBA" id="ARBA00047700"/>
    </source>
</evidence>
<feature type="domain" description="PEP-utilising enzyme C-terminal" evidence="18">
    <location>
        <begin position="479"/>
        <end position="787"/>
    </location>
</feature>
<dbReference type="InterPro" id="IPR023151">
    <property type="entry name" value="PEP_util_CS"/>
</dbReference>
<evidence type="ECO:0000256" key="1">
    <source>
        <dbReference type="ARBA" id="ARBA00001946"/>
    </source>
</evidence>
<dbReference type="FunFam" id="3.30.1490.20:FF:000010">
    <property type="entry name" value="Phosphoenolpyruvate synthase"/>
    <property type="match status" value="1"/>
</dbReference>
<dbReference type="FunFam" id="3.30.470.20:FF:000017">
    <property type="entry name" value="Phosphoenolpyruvate synthase"/>
    <property type="match status" value="1"/>
</dbReference>
<protein>
    <recommendedName>
        <fullName evidence="6 15">Phosphoenolpyruvate synthase</fullName>
        <shortName evidence="15">PEP synthase</shortName>
        <ecNumber evidence="5 15">2.7.9.2</ecNumber>
    </recommendedName>
    <alternativeName>
        <fullName evidence="13 15">Pyruvate, water dikinase</fullName>
    </alternativeName>
</protein>
<evidence type="ECO:0000313" key="20">
    <source>
        <dbReference type="Proteomes" id="UP000007150"/>
    </source>
</evidence>
<proteinExistence type="inferred from homology"/>
<dbReference type="InterPro" id="IPR015813">
    <property type="entry name" value="Pyrv/PenolPyrv_kinase-like_dom"/>
</dbReference>